<reference evidence="3" key="2">
    <citation type="submission" date="2021-08" db="EMBL/GenBank/DDBJ databases">
        <authorList>
            <person name="Tani A."/>
            <person name="Ola A."/>
            <person name="Ogura Y."/>
            <person name="Katsura K."/>
            <person name="Hayashi T."/>
        </authorList>
    </citation>
    <scope>NUCLEOTIDE SEQUENCE</scope>
    <source>
        <strain evidence="3">DSM 23674</strain>
    </source>
</reference>
<accession>A0ABQ4TS42</accession>
<evidence type="ECO:0000313" key="3">
    <source>
        <dbReference type="EMBL" id="GJE57456.1"/>
    </source>
</evidence>
<comment type="caution">
    <text evidence="3">The sequence shown here is derived from an EMBL/GenBank/DDBJ whole genome shotgun (WGS) entry which is preliminary data.</text>
</comment>
<evidence type="ECO:0000256" key="2">
    <source>
        <dbReference type="SAM" id="SignalP"/>
    </source>
</evidence>
<feature type="chain" id="PRO_5045515145" evidence="2">
    <location>
        <begin position="25"/>
        <end position="74"/>
    </location>
</feature>
<keyword evidence="4" id="KW-1185">Reference proteome</keyword>
<name>A0ABQ4TS42_9HYPH</name>
<evidence type="ECO:0000256" key="1">
    <source>
        <dbReference type="SAM" id="MobiDB-lite"/>
    </source>
</evidence>
<feature type="signal peptide" evidence="2">
    <location>
        <begin position="1"/>
        <end position="24"/>
    </location>
</feature>
<dbReference type="Proteomes" id="UP001055101">
    <property type="component" value="Unassembled WGS sequence"/>
</dbReference>
<organism evidence="3 4">
    <name type="scientific">Methylobacterium thuringiense</name>
    <dbReference type="NCBI Taxonomy" id="1003091"/>
    <lineage>
        <taxon>Bacteria</taxon>
        <taxon>Pseudomonadati</taxon>
        <taxon>Pseudomonadota</taxon>
        <taxon>Alphaproteobacteria</taxon>
        <taxon>Hyphomicrobiales</taxon>
        <taxon>Methylobacteriaceae</taxon>
        <taxon>Methylobacterium</taxon>
    </lineage>
</organism>
<dbReference type="EMBL" id="BPRA01000024">
    <property type="protein sequence ID" value="GJE57456.1"/>
    <property type="molecule type" value="Genomic_DNA"/>
</dbReference>
<keyword evidence="2" id="KW-0732">Signal</keyword>
<feature type="region of interest" description="Disordered" evidence="1">
    <location>
        <begin position="38"/>
        <end position="74"/>
    </location>
</feature>
<feature type="compositionally biased region" description="Basic residues" evidence="1">
    <location>
        <begin position="58"/>
        <end position="74"/>
    </location>
</feature>
<evidence type="ECO:0000313" key="4">
    <source>
        <dbReference type="Proteomes" id="UP001055101"/>
    </source>
</evidence>
<proteinExistence type="predicted"/>
<gene>
    <name evidence="3" type="ORF">EKPJFOCH_3972</name>
</gene>
<reference evidence="3" key="1">
    <citation type="journal article" date="2021" name="Front. Microbiol.">
        <title>Comprehensive Comparative Genomics and Phenotyping of Methylobacterium Species.</title>
        <authorList>
            <person name="Alessa O."/>
            <person name="Ogura Y."/>
            <person name="Fujitani Y."/>
            <person name="Takami H."/>
            <person name="Hayashi T."/>
            <person name="Sahin N."/>
            <person name="Tani A."/>
        </authorList>
    </citation>
    <scope>NUCLEOTIDE SEQUENCE</scope>
    <source>
        <strain evidence="3">DSM 23674</strain>
    </source>
</reference>
<protein>
    <submittedName>
        <fullName evidence="3">Uncharacterized protein</fullName>
    </submittedName>
</protein>
<sequence>MMKSIQVAALAVALTGAGVIAGQAADASGQAGTIRYAQLNSPGDGLDKEAASEGNGRPSKRAAPQRKKSGKRMR</sequence>